<dbReference type="AlphaFoldDB" id="A0ABD0NVG1"/>
<comment type="caution">
    <text evidence="1">The sequence shown here is derived from an EMBL/GenBank/DDBJ whole genome shotgun (WGS) entry which is preliminary data.</text>
</comment>
<organism evidence="1 2">
    <name type="scientific">Cirrhinus mrigala</name>
    <name type="common">Mrigala</name>
    <dbReference type="NCBI Taxonomy" id="683832"/>
    <lineage>
        <taxon>Eukaryota</taxon>
        <taxon>Metazoa</taxon>
        <taxon>Chordata</taxon>
        <taxon>Craniata</taxon>
        <taxon>Vertebrata</taxon>
        <taxon>Euteleostomi</taxon>
        <taxon>Actinopterygii</taxon>
        <taxon>Neopterygii</taxon>
        <taxon>Teleostei</taxon>
        <taxon>Ostariophysi</taxon>
        <taxon>Cypriniformes</taxon>
        <taxon>Cyprinidae</taxon>
        <taxon>Labeoninae</taxon>
        <taxon>Labeonini</taxon>
        <taxon>Cirrhinus</taxon>
    </lineage>
</organism>
<reference evidence="1 2" key="1">
    <citation type="submission" date="2024-05" db="EMBL/GenBank/DDBJ databases">
        <title>Genome sequencing and assembly of Indian major carp, Cirrhinus mrigala (Hamilton, 1822).</title>
        <authorList>
            <person name="Mohindra V."/>
            <person name="Chowdhury L.M."/>
            <person name="Lal K."/>
            <person name="Jena J.K."/>
        </authorList>
    </citation>
    <scope>NUCLEOTIDE SEQUENCE [LARGE SCALE GENOMIC DNA]</scope>
    <source>
        <strain evidence="1">CM1030</strain>
        <tissue evidence="1">Blood</tissue>
    </source>
</reference>
<accession>A0ABD0NVG1</accession>
<sequence length="126" mass="14784">MRSDLEQRQDLLNSLLTDLNKLQQYNEQTDQGRYRCIINLSHCQTAGNASRYRSTTGQTLLLQHNTWFSSYRLDDLDAYQPHLQRYLESSSRLNGWIGETLRQIDSQQTVKTDDIAVYTQLLNQQK</sequence>
<dbReference type="EMBL" id="JAMKFB020000020">
    <property type="protein sequence ID" value="KAL0165281.1"/>
    <property type="molecule type" value="Genomic_DNA"/>
</dbReference>
<name>A0ABD0NVG1_CIRMR</name>
<gene>
    <name evidence="1" type="ORF">M9458_041034</name>
</gene>
<proteinExistence type="predicted"/>
<protein>
    <submittedName>
        <fullName evidence="1">Uncharacterized protein</fullName>
    </submittedName>
</protein>
<keyword evidence="2" id="KW-1185">Reference proteome</keyword>
<feature type="non-terminal residue" evidence="1">
    <location>
        <position position="126"/>
    </location>
</feature>
<evidence type="ECO:0000313" key="2">
    <source>
        <dbReference type="Proteomes" id="UP001529510"/>
    </source>
</evidence>
<dbReference type="Proteomes" id="UP001529510">
    <property type="component" value="Unassembled WGS sequence"/>
</dbReference>
<evidence type="ECO:0000313" key="1">
    <source>
        <dbReference type="EMBL" id="KAL0165281.1"/>
    </source>
</evidence>